<dbReference type="AlphaFoldDB" id="A0A0F9FJ36"/>
<reference evidence="1" key="1">
    <citation type="journal article" date="2015" name="Nature">
        <title>Complex archaea that bridge the gap between prokaryotes and eukaryotes.</title>
        <authorList>
            <person name="Spang A."/>
            <person name="Saw J.H."/>
            <person name="Jorgensen S.L."/>
            <person name="Zaremba-Niedzwiedzka K."/>
            <person name="Martijn J."/>
            <person name="Lind A.E."/>
            <person name="van Eijk R."/>
            <person name="Schleper C."/>
            <person name="Guy L."/>
            <person name="Ettema T.J."/>
        </authorList>
    </citation>
    <scope>NUCLEOTIDE SEQUENCE</scope>
</reference>
<evidence type="ECO:0008006" key="2">
    <source>
        <dbReference type="Google" id="ProtNLM"/>
    </source>
</evidence>
<sequence>MSKQDIWLRILKERQRQDTKFGSQRKLTQQEWLTILVEEVGEVAESILEGDIPNYPVELIQVAAVCVAAIECWESNKVVRDEEAG</sequence>
<gene>
    <name evidence="1" type="ORF">LCGC14_1946600</name>
</gene>
<organism evidence="1">
    <name type="scientific">marine sediment metagenome</name>
    <dbReference type="NCBI Taxonomy" id="412755"/>
    <lineage>
        <taxon>unclassified sequences</taxon>
        <taxon>metagenomes</taxon>
        <taxon>ecological metagenomes</taxon>
    </lineage>
</organism>
<protein>
    <recommendedName>
        <fullName evidence="2">NTP pyrophosphohydrolase MazG putative catalytic core domain-containing protein</fullName>
    </recommendedName>
</protein>
<name>A0A0F9FJ36_9ZZZZ</name>
<dbReference type="EMBL" id="LAZR01021168">
    <property type="protein sequence ID" value="KKL86248.1"/>
    <property type="molecule type" value="Genomic_DNA"/>
</dbReference>
<comment type="caution">
    <text evidence="1">The sequence shown here is derived from an EMBL/GenBank/DDBJ whole genome shotgun (WGS) entry which is preliminary data.</text>
</comment>
<evidence type="ECO:0000313" key="1">
    <source>
        <dbReference type="EMBL" id="KKL86248.1"/>
    </source>
</evidence>
<proteinExistence type="predicted"/>
<accession>A0A0F9FJ36</accession>